<keyword evidence="7" id="KW-0969">Cilium</keyword>
<dbReference type="STRING" id="1232683.ADIMK_1575"/>
<dbReference type="Proteomes" id="UP000028252">
    <property type="component" value="Unassembled WGS sequence"/>
</dbReference>
<dbReference type="GO" id="GO:0044781">
    <property type="term" value="P:bacterial-type flagellum organization"/>
    <property type="evidence" value="ECO:0007669"/>
    <property type="project" value="UniProtKB-KW"/>
</dbReference>
<evidence type="ECO:0000256" key="1">
    <source>
        <dbReference type="ARBA" id="ARBA00010577"/>
    </source>
</evidence>
<name>A0A081G0M4_9GAMM</name>
<dbReference type="EMBL" id="JMQN01000018">
    <property type="protein sequence ID" value="KEA64329.1"/>
    <property type="molecule type" value="Genomic_DNA"/>
</dbReference>
<comment type="similarity">
    <text evidence="1">Belongs to the FlgD family.</text>
</comment>
<sequence length="188" mass="20000">MFMELLIAQLQNQDPTDPTDTAEYMNQMATLTQVESTMALSDSLEELSSSLSTSQKALQASSLVGQNIFVEAETAELDDSGTIDGAFVLSTSASDVRYTVYDSEGNRVDQISLGSQLSGTQNFTWNGAGNEAGTYTVVVEADTGDGYEEITAYLPQNVNSVTLGTSGSSLTINTDLGQFTMDDVLQIG</sequence>
<comment type="caution">
    <text evidence="7">The sequence shown here is derived from an EMBL/GenBank/DDBJ whole genome shotgun (WGS) entry which is preliminary data.</text>
</comment>
<dbReference type="Gene3D" id="2.60.40.4070">
    <property type="match status" value="1"/>
</dbReference>
<dbReference type="Pfam" id="PF13860">
    <property type="entry name" value="FlgD_ig"/>
    <property type="match status" value="1"/>
</dbReference>
<dbReference type="AlphaFoldDB" id="A0A081G0M4"/>
<evidence type="ECO:0000256" key="4">
    <source>
        <dbReference type="ARBA" id="ARBA00024746"/>
    </source>
</evidence>
<dbReference type="Gene3D" id="2.30.30.910">
    <property type="match status" value="1"/>
</dbReference>
<dbReference type="InterPro" id="IPR025965">
    <property type="entry name" value="FlgD/Vpr_Ig-like"/>
</dbReference>
<evidence type="ECO:0000259" key="5">
    <source>
        <dbReference type="Pfam" id="PF13860"/>
    </source>
</evidence>
<dbReference type="Pfam" id="PF03963">
    <property type="entry name" value="FlgD"/>
    <property type="match status" value="1"/>
</dbReference>
<dbReference type="PATRIC" id="fig|1232683.4.peg.1555"/>
<keyword evidence="8" id="KW-1185">Reference proteome</keyword>
<reference evidence="7 8" key="1">
    <citation type="submission" date="2014-04" db="EMBL/GenBank/DDBJ databases">
        <title>Marinobacterium kochiensis sp. nov., isolated from sediment sample collected from Kochi backwaters in Kerala, India.</title>
        <authorList>
            <person name="Singh A."/>
            <person name="Pinnaka A.K."/>
        </authorList>
    </citation>
    <scope>NUCLEOTIDE SEQUENCE [LARGE SCALE GENOMIC DNA]</scope>
    <source>
        <strain evidence="7 8">AK27</strain>
    </source>
</reference>
<evidence type="ECO:0000256" key="2">
    <source>
        <dbReference type="ARBA" id="ARBA00016013"/>
    </source>
</evidence>
<gene>
    <name evidence="7" type="ORF">ADIMK_1575</name>
</gene>
<evidence type="ECO:0000256" key="3">
    <source>
        <dbReference type="ARBA" id="ARBA00022795"/>
    </source>
</evidence>
<feature type="domain" description="FlgD/Vpr Ig-like" evidence="5">
    <location>
        <begin position="78"/>
        <end position="145"/>
    </location>
</feature>
<proteinExistence type="inferred from homology"/>
<protein>
    <recommendedName>
        <fullName evidence="2">Basal-body rod modification protein FlgD</fullName>
    </recommendedName>
</protein>
<evidence type="ECO:0000313" key="7">
    <source>
        <dbReference type="EMBL" id="KEA64329.1"/>
    </source>
</evidence>
<keyword evidence="7" id="KW-0282">Flagellum</keyword>
<feature type="domain" description="FlgD Tudor-like" evidence="6">
    <location>
        <begin position="56"/>
        <end position="184"/>
    </location>
</feature>
<dbReference type="Pfam" id="PF13861">
    <property type="entry name" value="FLgD_tudor"/>
    <property type="match status" value="1"/>
</dbReference>
<dbReference type="eggNOG" id="COG1843">
    <property type="taxonomic scope" value="Bacteria"/>
</dbReference>
<dbReference type="InterPro" id="IPR025963">
    <property type="entry name" value="FLgD_Tudor"/>
</dbReference>
<keyword evidence="3" id="KW-1005">Bacterial flagellum biogenesis</keyword>
<keyword evidence="7" id="KW-0966">Cell projection</keyword>
<dbReference type="InterPro" id="IPR005648">
    <property type="entry name" value="FlgD"/>
</dbReference>
<evidence type="ECO:0000313" key="8">
    <source>
        <dbReference type="Proteomes" id="UP000028252"/>
    </source>
</evidence>
<comment type="function">
    <text evidence="4">Required for flagellar hook formation. May act as a scaffolding protein.</text>
</comment>
<accession>A0A081G0M4</accession>
<organism evidence="7 8">
    <name type="scientific">Marinobacterium lacunae</name>
    <dbReference type="NCBI Taxonomy" id="1232683"/>
    <lineage>
        <taxon>Bacteria</taxon>
        <taxon>Pseudomonadati</taxon>
        <taxon>Pseudomonadota</taxon>
        <taxon>Gammaproteobacteria</taxon>
        <taxon>Oceanospirillales</taxon>
        <taxon>Oceanospirillaceae</taxon>
        <taxon>Marinobacterium</taxon>
    </lineage>
</organism>
<evidence type="ECO:0000259" key="6">
    <source>
        <dbReference type="Pfam" id="PF13861"/>
    </source>
</evidence>